<dbReference type="Proteomes" id="UP000000343">
    <property type="component" value="Plasmid pACIX905"/>
</dbReference>
<dbReference type="AlphaFoldDB" id="E8X830"/>
<dbReference type="KEGG" id="acm:AciX9_4685"/>
<organism evidence="2">
    <name type="scientific">Granulicella tundricola (strain ATCC BAA-1859 / DSM 23138 / MP5ACTX9)</name>
    <dbReference type="NCBI Taxonomy" id="1198114"/>
    <lineage>
        <taxon>Bacteria</taxon>
        <taxon>Pseudomonadati</taxon>
        <taxon>Acidobacteriota</taxon>
        <taxon>Terriglobia</taxon>
        <taxon>Terriglobales</taxon>
        <taxon>Acidobacteriaceae</taxon>
        <taxon>Granulicella</taxon>
    </lineage>
</organism>
<reference evidence="2" key="1">
    <citation type="submission" date="2011-01" db="EMBL/GenBank/DDBJ databases">
        <title>Complete sequence of plasmid5 of Acidobacterium sp. MP5ACTX9.</title>
        <authorList>
            <consortium name="US DOE Joint Genome Institute"/>
            <person name="Lucas S."/>
            <person name="Copeland A."/>
            <person name="Lapidus A."/>
            <person name="Cheng J.-F."/>
            <person name="Goodwin L."/>
            <person name="Pitluck S."/>
            <person name="Teshima H."/>
            <person name="Detter J.C."/>
            <person name="Han C."/>
            <person name="Tapia R."/>
            <person name="Land M."/>
            <person name="Hauser L."/>
            <person name="Kyrpides N."/>
            <person name="Ivanova N."/>
            <person name="Ovchinnikova G."/>
            <person name="Pagani I."/>
            <person name="Rawat S.R."/>
            <person name="Mannisto M."/>
            <person name="Haggblom M.M."/>
            <person name="Woyke T."/>
        </authorList>
    </citation>
    <scope>NUCLEOTIDE SEQUENCE [LARGE SCALE GENOMIC DNA]</scope>
    <source>
        <strain evidence="2">MP5ACTX9</strain>
        <plasmid evidence="2">Plasmid pACIX905</plasmid>
    </source>
</reference>
<protein>
    <submittedName>
        <fullName evidence="1">Uncharacterized protein</fullName>
    </submittedName>
</protein>
<keyword evidence="2" id="KW-1185">Reference proteome</keyword>
<evidence type="ECO:0000313" key="1">
    <source>
        <dbReference type="EMBL" id="ADW71614.1"/>
    </source>
</evidence>
<sequence>MCARTIPIGRQHEAGPIKPAEFQGDCFAWGVVCASVPSPHGPRIRPKPNIRDVLPRLKCRVCRLAPHGIYLVAGFHRNFGAGGPDPDWCIPIRCR</sequence>
<dbReference type="EMBL" id="CP002485">
    <property type="protein sequence ID" value="ADW71614.1"/>
    <property type="molecule type" value="Genomic_DNA"/>
</dbReference>
<keyword evidence="1" id="KW-0614">Plasmid</keyword>
<gene>
    <name evidence="1" type="ordered locus">AciX9_4685</name>
</gene>
<dbReference type="HOGENOM" id="CLU_2368928_0_0_0"/>
<accession>E8X830</accession>
<evidence type="ECO:0000313" key="2">
    <source>
        <dbReference type="Proteomes" id="UP000000343"/>
    </source>
</evidence>
<name>E8X830_GRATM</name>
<geneLocation type="plasmid" evidence="1 2">
    <name>pACIX905</name>
</geneLocation>
<proteinExistence type="predicted"/>